<dbReference type="RefSeq" id="WP_172583511.1">
    <property type="nucleotide sequence ID" value="NZ_LT984806.1"/>
</dbReference>
<protein>
    <submittedName>
        <fullName evidence="1">Uncharacterized protein</fullName>
    </submittedName>
</protein>
<accession>A0A375H716</accession>
<gene>
    <name evidence="1" type="ORF">CBM2607_12442</name>
</gene>
<evidence type="ECO:0000313" key="2">
    <source>
        <dbReference type="Proteomes" id="UP000255168"/>
    </source>
</evidence>
<dbReference type="Proteomes" id="UP000255168">
    <property type="component" value="Chromosome I"/>
</dbReference>
<reference evidence="1 2" key="1">
    <citation type="submission" date="2018-01" db="EMBL/GenBank/DDBJ databases">
        <authorList>
            <person name="Clerissi C."/>
        </authorList>
    </citation>
    <scope>NUCLEOTIDE SEQUENCE [LARGE SCALE GENOMIC DNA]</scope>
    <source>
        <strain evidence="1">Cupriavidus taiwanensis STM 6160</strain>
    </source>
</reference>
<sequence length="51" mass="5471">MKRRPPLAGAIGQLICLWLVSTAALAALFCVYAAATDEPVLVHPTSFRKTT</sequence>
<dbReference type="EMBL" id="LT984806">
    <property type="protein sequence ID" value="SPD47502.1"/>
    <property type="molecule type" value="Genomic_DNA"/>
</dbReference>
<name>A0A375H716_9BURK</name>
<proteinExistence type="predicted"/>
<dbReference type="AlphaFoldDB" id="A0A375H716"/>
<evidence type="ECO:0000313" key="1">
    <source>
        <dbReference type="EMBL" id="SPD47502.1"/>
    </source>
</evidence>
<organism evidence="1 2">
    <name type="scientific">Cupriavidus neocaledonicus</name>
    <dbReference type="NCBI Taxonomy" id="1040979"/>
    <lineage>
        <taxon>Bacteria</taxon>
        <taxon>Pseudomonadati</taxon>
        <taxon>Pseudomonadota</taxon>
        <taxon>Betaproteobacteria</taxon>
        <taxon>Burkholderiales</taxon>
        <taxon>Burkholderiaceae</taxon>
        <taxon>Cupriavidus</taxon>
    </lineage>
</organism>